<dbReference type="PANTHER" id="PTHR44591">
    <property type="entry name" value="STRESS RESPONSE REGULATOR PROTEIN 1"/>
    <property type="match status" value="1"/>
</dbReference>
<name>A0ABQ5Y9F4_9NEIS</name>
<dbReference type="InterPro" id="IPR050595">
    <property type="entry name" value="Bact_response_regulator"/>
</dbReference>
<proteinExistence type="predicted"/>
<dbReference type="SMART" id="SM00448">
    <property type="entry name" value="REC"/>
    <property type="match status" value="1"/>
</dbReference>
<sequence length="160" mass="17935">MLCWRGQSFLEQCMDASSSCDRSAITTLVVEDSPNQAAQLRMVLEVEVEQFTVLMAKNGCAALAVLRETLPTMVITDVVMPEMDGYQLCDTIKKGRALHDIPVIMMTSLVSWDDITRNLECGATHFLCKPYGSVALISRINYIYAIWVAAWMRRLCGCCR</sequence>
<dbReference type="SUPFAM" id="SSF52172">
    <property type="entry name" value="CheY-like"/>
    <property type="match status" value="1"/>
</dbReference>
<dbReference type="PROSITE" id="PS50110">
    <property type="entry name" value="RESPONSE_REGULATORY"/>
    <property type="match status" value="1"/>
</dbReference>
<keyword evidence="1 3" id="KW-0597">Phosphoprotein</keyword>
<dbReference type="EMBL" id="BSOG01000001">
    <property type="protein sequence ID" value="GLR11580.1"/>
    <property type="molecule type" value="Genomic_DNA"/>
</dbReference>
<dbReference type="Gene3D" id="3.40.50.2300">
    <property type="match status" value="1"/>
</dbReference>
<accession>A0ABQ5Y9F4</accession>
<evidence type="ECO:0000259" key="4">
    <source>
        <dbReference type="PROSITE" id="PS50110"/>
    </source>
</evidence>
<dbReference type="Proteomes" id="UP001156706">
    <property type="component" value="Unassembled WGS sequence"/>
</dbReference>
<dbReference type="Pfam" id="PF00072">
    <property type="entry name" value="Response_reg"/>
    <property type="match status" value="1"/>
</dbReference>
<dbReference type="InterPro" id="IPR001789">
    <property type="entry name" value="Sig_transdc_resp-reg_receiver"/>
</dbReference>
<feature type="modified residue" description="4-aspartylphosphate" evidence="3">
    <location>
        <position position="77"/>
    </location>
</feature>
<dbReference type="InterPro" id="IPR011006">
    <property type="entry name" value="CheY-like_superfamily"/>
</dbReference>
<dbReference type="PANTHER" id="PTHR44591:SF14">
    <property type="entry name" value="PROTEIN PILG"/>
    <property type="match status" value="1"/>
</dbReference>
<protein>
    <recommendedName>
        <fullName evidence="4">Response regulatory domain-containing protein</fullName>
    </recommendedName>
</protein>
<comment type="caution">
    <text evidence="5">The sequence shown here is derived from an EMBL/GenBank/DDBJ whole genome shotgun (WGS) entry which is preliminary data.</text>
</comment>
<feature type="domain" description="Response regulatory" evidence="4">
    <location>
        <begin position="26"/>
        <end position="144"/>
    </location>
</feature>
<keyword evidence="2" id="KW-0902">Two-component regulatory system</keyword>
<reference evidence="6" key="1">
    <citation type="journal article" date="2019" name="Int. J. Syst. Evol. Microbiol.">
        <title>The Global Catalogue of Microorganisms (GCM) 10K type strain sequencing project: providing services to taxonomists for standard genome sequencing and annotation.</title>
        <authorList>
            <consortium name="The Broad Institute Genomics Platform"/>
            <consortium name="The Broad Institute Genome Sequencing Center for Infectious Disease"/>
            <person name="Wu L."/>
            <person name="Ma J."/>
        </authorList>
    </citation>
    <scope>NUCLEOTIDE SEQUENCE [LARGE SCALE GENOMIC DNA]</scope>
    <source>
        <strain evidence="6">NBRC 110044</strain>
    </source>
</reference>
<gene>
    <name evidence="5" type="ORF">GCM10007907_03700</name>
</gene>
<keyword evidence="6" id="KW-1185">Reference proteome</keyword>
<evidence type="ECO:0000256" key="1">
    <source>
        <dbReference type="ARBA" id="ARBA00022553"/>
    </source>
</evidence>
<evidence type="ECO:0000313" key="5">
    <source>
        <dbReference type="EMBL" id="GLR11580.1"/>
    </source>
</evidence>
<evidence type="ECO:0000256" key="3">
    <source>
        <dbReference type="PROSITE-ProRule" id="PRU00169"/>
    </source>
</evidence>
<evidence type="ECO:0000256" key="2">
    <source>
        <dbReference type="ARBA" id="ARBA00023012"/>
    </source>
</evidence>
<organism evidence="5 6">
    <name type="scientific">Chitinimonas prasina</name>
    <dbReference type="NCBI Taxonomy" id="1434937"/>
    <lineage>
        <taxon>Bacteria</taxon>
        <taxon>Pseudomonadati</taxon>
        <taxon>Pseudomonadota</taxon>
        <taxon>Betaproteobacteria</taxon>
        <taxon>Neisseriales</taxon>
        <taxon>Chitinibacteraceae</taxon>
        <taxon>Chitinimonas</taxon>
    </lineage>
</organism>
<evidence type="ECO:0000313" key="6">
    <source>
        <dbReference type="Proteomes" id="UP001156706"/>
    </source>
</evidence>